<feature type="compositionally biased region" description="Basic and acidic residues" evidence="1">
    <location>
        <begin position="313"/>
        <end position="326"/>
    </location>
</feature>
<feature type="compositionally biased region" description="Polar residues" evidence="1">
    <location>
        <begin position="416"/>
        <end position="435"/>
    </location>
</feature>
<sequence length="831" mass="91636">MTLDIPPRMSSAGQHHQRQEQRQYRQENGLGIIERAFDSFPATPSPDLTLWREHKGGLRETEMETDAAPRAESCASDLTGGYSINRTGRLDEEVDIEPVKEHKVRPRLSSPFLRHVTRKTSSNLKQDSLRPSEPSSSSTSQSVNRSQKSYHTNGTSSQDLALRDYPAGASQSTTDLSTDHNSRGTSSRKAHNKQKHRPPMIDLSKLFPRQRKTPVPCPPSPDRTATPPSIMSNGSDTSLYKSHKFEKAQRALDRLTARSPNSGKQDMIQSEYRQDDDLTPVQAPLDRYQSTSSLQEPFDHQKDQSIQQQQQQRQEKDKLAEDTGERLTDRKYEGNWRDFNYKRKKLDSAWYDAAGHYLVDDDMGIQPGDQVEVMYGQLLSRDPAPATRERRSMSLPSRQPSVQSGKPGYGRLAVPNGSTQKPKTSSGSVKSTFMANSNSNSSQPSVSTNSRAAEKSDKEKPRIRKKSSRAILNASNLNESSVLCLSSSEDESEDESSDHTTGLRDSITTIDEGFQICTAKAVTTTSRPSIKRVHSSSKKHPARSGTSTATRSQNGDTSSKASSLHPSILSPTDSNFSSGRTIPDRMPTSPPTLPRIQTQFSPAESGLSQPGNRRSRVIAVTRQEEYLLELIRRNKGAVPQTLSPDGSASTNTKEWARALATQMNRRSASSYSSDTSFLRLSPALPPTPLQKRPPRSIPTPSNASITSDAASSPSVPQSVTSDTSYHTSFQSPPPLPKINLVNSGVCFPSPPSGQSSPFTPPAVPFKHRRHSSRLSHTPSMPSVRESLRNRANTTAIYDDNDDCEKDIETNPDIPIWALGWNSEATGVAIVH</sequence>
<feature type="compositionally biased region" description="Polar residues" evidence="1">
    <location>
        <begin position="150"/>
        <end position="159"/>
    </location>
</feature>
<feature type="region of interest" description="Disordered" evidence="1">
    <location>
        <begin position="662"/>
        <end position="732"/>
    </location>
</feature>
<proteinExistence type="predicted"/>
<dbReference type="Proteomes" id="UP000023758">
    <property type="component" value="Unassembled WGS sequence"/>
</dbReference>
<evidence type="ECO:0000313" key="2">
    <source>
        <dbReference type="EMBL" id="EZF47812.1"/>
    </source>
</evidence>
<feature type="compositionally biased region" description="Low complexity" evidence="1">
    <location>
        <begin position="667"/>
        <end position="676"/>
    </location>
</feature>
<feature type="compositionally biased region" description="Polar residues" evidence="1">
    <location>
        <begin position="226"/>
        <end position="238"/>
    </location>
</feature>
<feature type="compositionally biased region" description="Low complexity" evidence="1">
    <location>
        <begin position="475"/>
        <end position="487"/>
    </location>
</feature>
<feature type="compositionally biased region" description="Low complexity" evidence="1">
    <location>
        <begin position="436"/>
        <end position="450"/>
    </location>
</feature>
<feature type="region of interest" description="Disordered" evidence="1">
    <location>
        <begin position="55"/>
        <end position="238"/>
    </location>
</feature>
<feature type="region of interest" description="Disordered" evidence="1">
    <location>
        <begin position="381"/>
        <end position="506"/>
    </location>
</feature>
<feature type="compositionally biased region" description="Polar residues" evidence="1">
    <location>
        <begin position="544"/>
        <end position="580"/>
    </location>
</feature>
<feature type="compositionally biased region" description="Polar residues" evidence="1">
    <location>
        <begin position="595"/>
        <end position="612"/>
    </location>
</feature>
<dbReference type="HOGENOM" id="CLU_018184_0_0_1"/>
<feature type="region of interest" description="Disordered" evidence="1">
    <location>
        <begin position="748"/>
        <end position="784"/>
    </location>
</feature>
<feature type="compositionally biased region" description="Polar residues" evidence="1">
    <location>
        <begin position="698"/>
        <end position="730"/>
    </location>
</feature>
<gene>
    <name evidence="2" type="ORF">H103_08541</name>
</gene>
<feature type="region of interest" description="Disordered" evidence="1">
    <location>
        <begin position="1"/>
        <end position="30"/>
    </location>
</feature>
<name>A0A022VNE3_TRIRU</name>
<feature type="region of interest" description="Disordered" evidence="1">
    <location>
        <begin position="523"/>
        <end position="616"/>
    </location>
</feature>
<accession>A0A022VNE3</accession>
<evidence type="ECO:0000256" key="1">
    <source>
        <dbReference type="SAM" id="MobiDB-lite"/>
    </source>
</evidence>
<dbReference type="EMBL" id="KK207940">
    <property type="protein sequence ID" value="EZF47812.1"/>
    <property type="molecule type" value="Genomic_DNA"/>
</dbReference>
<organism evidence="2">
    <name type="scientific">Trichophyton rubrum CBS 288.86</name>
    <dbReference type="NCBI Taxonomy" id="1215330"/>
    <lineage>
        <taxon>Eukaryota</taxon>
        <taxon>Fungi</taxon>
        <taxon>Dikarya</taxon>
        <taxon>Ascomycota</taxon>
        <taxon>Pezizomycotina</taxon>
        <taxon>Eurotiomycetes</taxon>
        <taxon>Eurotiomycetidae</taxon>
        <taxon>Onygenales</taxon>
        <taxon>Arthrodermataceae</taxon>
        <taxon>Trichophyton</taxon>
    </lineage>
</organism>
<feature type="compositionally biased region" description="Basic residues" evidence="1">
    <location>
        <begin position="186"/>
        <end position="198"/>
    </location>
</feature>
<reference evidence="2" key="1">
    <citation type="submission" date="2014-02" db="EMBL/GenBank/DDBJ databases">
        <title>The Genome Sequence of Trichophyton rubrum (morphotype fischeri) CBS 288.86.</title>
        <authorList>
            <consortium name="The Broad Institute Genomics Platform"/>
            <person name="Cuomo C.A."/>
            <person name="White T.C."/>
            <person name="Graser Y."/>
            <person name="Martinez-Rossi N."/>
            <person name="Heitman J."/>
            <person name="Young S.K."/>
            <person name="Zeng Q."/>
            <person name="Gargeya S."/>
            <person name="Abouelleil A."/>
            <person name="Alvarado L."/>
            <person name="Chapman S.B."/>
            <person name="Gainer-Dewar J."/>
            <person name="Goldberg J."/>
            <person name="Griggs A."/>
            <person name="Gujja S."/>
            <person name="Hansen M."/>
            <person name="Howarth C."/>
            <person name="Imamovic A."/>
            <person name="Larimer J."/>
            <person name="Martinez D."/>
            <person name="Murphy C."/>
            <person name="Pearson M.D."/>
            <person name="Persinoti G."/>
            <person name="Poon T."/>
            <person name="Priest M."/>
            <person name="Roberts A.D."/>
            <person name="Saif S."/>
            <person name="Shea T.D."/>
            <person name="Sykes S.N."/>
            <person name="Wortman J."/>
            <person name="Nusbaum C."/>
            <person name="Birren B."/>
        </authorList>
    </citation>
    <scope>NUCLEOTIDE SEQUENCE [LARGE SCALE GENOMIC DNA]</scope>
    <source>
        <strain evidence="2">CBS 288.86</strain>
    </source>
</reference>
<protein>
    <submittedName>
        <fullName evidence="2">Uncharacterized protein</fullName>
    </submittedName>
</protein>
<feature type="compositionally biased region" description="Basic residues" evidence="1">
    <location>
        <begin position="529"/>
        <end position="542"/>
    </location>
</feature>
<feature type="compositionally biased region" description="Polar residues" evidence="1">
    <location>
        <begin position="258"/>
        <end position="268"/>
    </location>
</feature>
<dbReference type="AlphaFoldDB" id="A0A022VNE3"/>
<feature type="compositionally biased region" description="Low complexity" evidence="1">
    <location>
        <begin position="129"/>
        <end position="149"/>
    </location>
</feature>
<feature type="region of interest" description="Disordered" evidence="1">
    <location>
        <begin position="252"/>
        <end position="326"/>
    </location>
</feature>
<dbReference type="OrthoDB" id="5244050at2759"/>
<feature type="compositionally biased region" description="Polar residues" evidence="1">
    <location>
        <begin position="394"/>
        <end position="404"/>
    </location>
</feature>